<evidence type="ECO:0000313" key="3">
    <source>
        <dbReference type="EMBL" id="QJR28312.1"/>
    </source>
</evidence>
<sequence length="119" mass="13477">MYRSFIFMFLMFLLPLQASWGAVADYCAHDELAQQSSHFGHHQDEHHAHDSQADAGDDQDSQYPQNHDHSHSSSFIGFSADNANGVIIDFSSPQQVLSTSKYSFFCQTRPERPKWPVSA</sequence>
<feature type="region of interest" description="Disordered" evidence="1">
    <location>
        <begin position="37"/>
        <end position="76"/>
    </location>
</feature>
<dbReference type="EMBL" id="CP053084">
    <property type="protein sequence ID" value="QJR28312.1"/>
    <property type="molecule type" value="Genomic_DNA"/>
</dbReference>
<protein>
    <recommendedName>
        <fullName evidence="5">Cobalt transporter</fullName>
    </recommendedName>
</protein>
<feature type="chain" id="PRO_5045737153" description="Cobalt transporter" evidence="2">
    <location>
        <begin position="19"/>
        <end position="119"/>
    </location>
</feature>
<keyword evidence="2" id="KW-0732">Signal</keyword>
<dbReference type="Proteomes" id="UP000501130">
    <property type="component" value="Chromosome"/>
</dbReference>
<evidence type="ECO:0008006" key="5">
    <source>
        <dbReference type="Google" id="ProtNLM"/>
    </source>
</evidence>
<keyword evidence="4" id="KW-1185">Reference proteome</keyword>
<gene>
    <name evidence="3" type="ORF">HKT17_00635</name>
</gene>
<accession>A0ABX6N4N1</accession>
<proteinExistence type="predicted"/>
<evidence type="ECO:0000256" key="1">
    <source>
        <dbReference type="SAM" id="MobiDB-lite"/>
    </source>
</evidence>
<evidence type="ECO:0000256" key="2">
    <source>
        <dbReference type="SAM" id="SignalP"/>
    </source>
</evidence>
<dbReference type="RefSeq" id="WP_171097045.1">
    <property type="nucleotide sequence ID" value="NZ_CP053084.1"/>
</dbReference>
<feature type="signal peptide" evidence="2">
    <location>
        <begin position="1"/>
        <end position="18"/>
    </location>
</feature>
<feature type="compositionally biased region" description="Basic and acidic residues" evidence="1">
    <location>
        <begin position="41"/>
        <end position="52"/>
    </location>
</feature>
<reference evidence="3 4" key="1">
    <citation type="submission" date="2020-05" db="EMBL/GenBank/DDBJ databases">
        <title>Compete genome of Limnobacter sp. SAORIC-580.</title>
        <authorList>
            <person name="Song J."/>
            <person name="Cho J.-C."/>
        </authorList>
    </citation>
    <scope>NUCLEOTIDE SEQUENCE [LARGE SCALE GENOMIC DNA]</scope>
    <source>
        <strain evidence="3 4">SAORIC-580</strain>
    </source>
</reference>
<evidence type="ECO:0000313" key="4">
    <source>
        <dbReference type="Proteomes" id="UP000501130"/>
    </source>
</evidence>
<organism evidence="3 4">
    <name type="scientific">Limnobacter profundi</name>
    <dbReference type="NCBI Taxonomy" id="2732163"/>
    <lineage>
        <taxon>Bacteria</taxon>
        <taxon>Pseudomonadati</taxon>
        <taxon>Pseudomonadota</taxon>
        <taxon>Betaproteobacteria</taxon>
        <taxon>Burkholderiales</taxon>
        <taxon>Burkholderiaceae</taxon>
        <taxon>Limnobacter</taxon>
    </lineage>
</organism>
<name>A0ABX6N4N1_9BURK</name>